<gene>
    <name evidence="1" type="ORF">DPEC_G00338250</name>
</gene>
<accession>A0ACC2F4H1</accession>
<dbReference type="EMBL" id="CM055761">
    <property type="protein sequence ID" value="KAJ7986275.1"/>
    <property type="molecule type" value="Genomic_DNA"/>
</dbReference>
<protein>
    <submittedName>
        <fullName evidence="1">Uncharacterized protein</fullName>
    </submittedName>
</protein>
<evidence type="ECO:0000313" key="1">
    <source>
        <dbReference type="EMBL" id="KAJ7986275.1"/>
    </source>
</evidence>
<proteinExistence type="predicted"/>
<comment type="caution">
    <text evidence="1">The sequence shown here is derived from an EMBL/GenBank/DDBJ whole genome shotgun (WGS) entry which is preliminary data.</text>
</comment>
<dbReference type="Proteomes" id="UP001157502">
    <property type="component" value="Chromosome 34"/>
</dbReference>
<sequence>MSRSGRTHFTETLIGSIRAFKYPLSIQKEWVELQVHSSPITKELGLSEFIGNNPGLRRNTEVTYTEEILITQSDLQDEVTPSQNQMVLELKMCMEELKIENAYQLRLKDISYSENIKELNTLSSGDRIAQLRRSASQRDRPLTTTGRRRRLVATATPGLTSSPRAPRYLSGPIWSYSCDGAVRGCPLCHPPRGPIIHEEHL</sequence>
<evidence type="ECO:0000313" key="2">
    <source>
        <dbReference type="Proteomes" id="UP001157502"/>
    </source>
</evidence>
<name>A0ACC2F4H1_DALPE</name>
<reference evidence="1" key="1">
    <citation type="submission" date="2021-05" db="EMBL/GenBank/DDBJ databases">
        <authorList>
            <person name="Pan Q."/>
            <person name="Jouanno E."/>
            <person name="Zahm M."/>
            <person name="Klopp C."/>
            <person name="Cabau C."/>
            <person name="Louis A."/>
            <person name="Berthelot C."/>
            <person name="Parey E."/>
            <person name="Roest Crollius H."/>
            <person name="Montfort J."/>
            <person name="Robinson-Rechavi M."/>
            <person name="Bouchez O."/>
            <person name="Lampietro C."/>
            <person name="Lopez Roques C."/>
            <person name="Donnadieu C."/>
            <person name="Postlethwait J."/>
            <person name="Bobe J."/>
            <person name="Dillon D."/>
            <person name="Chandos A."/>
            <person name="von Hippel F."/>
            <person name="Guiguen Y."/>
        </authorList>
    </citation>
    <scope>NUCLEOTIDE SEQUENCE</scope>
    <source>
        <strain evidence="1">YG-Jan2019</strain>
    </source>
</reference>
<keyword evidence="2" id="KW-1185">Reference proteome</keyword>
<organism evidence="1 2">
    <name type="scientific">Dallia pectoralis</name>
    <name type="common">Alaska blackfish</name>
    <dbReference type="NCBI Taxonomy" id="75939"/>
    <lineage>
        <taxon>Eukaryota</taxon>
        <taxon>Metazoa</taxon>
        <taxon>Chordata</taxon>
        <taxon>Craniata</taxon>
        <taxon>Vertebrata</taxon>
        <taxon>Euteleostomi</taxon>
        <taxon>Actinopterygii</taxon>
        <taxon>Neopterygii</taxon>
        <taxon>Teleostei</taxon>
        <taxon>Protacanthopterygii</taxon>
        <taxon>Esociformes</taxon>
        <taxon>Umbridae</taxon>
        <taxon>Dallia</taxon>
    </lineage>
</organism>